<organism evidence="4 5">
    <name type="scientific">Suillus placidus</name>
    <dbReference type="NCBI Taxonomy" id="48579"/>
    <lineage>
        <taxon>Eukaryota</taxon>
        <taxon>Fungi</taxon>
        <taxon>Dikarya</taxon>
        <taxon>Basidiomycota</taxon>
        <taxon>Agaricomycotina</taxon>
        <taxon>Agaricomycetes</taxon>
        <taxon>Agaricomycetidae</taxon>
        <taxon>Boletales</taxon>
        <taxon>Suillineae</taxon>
        <taxon>Suillaceae</taxon>
        <taxon>Suillus</taxon>
    </lineage>
</organism>
<keyword evidence="2" id="KW-1133">Transmembrane helix</keyword>
<evidence type="ECO:0000256" key="1">
    <source>
        <dbReference type="SAM" id="MobiDB-lite"/>
    </source>
</evidence>
<name>A0A9P7A6T9_9AGAM</name>
<evidence type="ECO:0000313" key="5">
    <source>
        <dbReference type="Proteomes" id="UP000714275"/>
    </source>
</evidence>
<protein>
    <recommendedName>
        <fullName evidence="3">DUF6534 domain-containing protein</fullName>
    </recommendedName>
</protein>
<dbReference type="AlphaFoldDB" id="A0A9P7A6T9"/>
<keyword evidence="2" id="KW-0472">Membrane</keyword>
<feature type="domain" description="DUF6534" evidence="3">
    <location>
        <begin position="90"/>
        <end position="161"/>
    </location>
</feature>
<dbReference type="OrthoDB" id="2798516at2759"/>
<reference evidence="4" key="1">
    <citation type="journal article" date="2020" name="New Phytol.">
        <title>Comparative genomics reveals dynamic genome evolution in host specialist ectomycorrhizal fungi.</title>
        <authorList>
            <person name="Lofgren L.A."/>
            <person name="Nguyen N.H."/>
            <person name="Vilgalys R."/>
            <person name="Ruytinx J."/>
            <person name="Liao H.L."/>
            <person name="Branco S."/>
            <person name="Kuo A."/>
            <person name="LaButti K."/>
            <person name="Lipzen A."/>
            <person name="Andreopoulos W."/>
            <person name="Pangilinan J."/>
            <person name="Riley R."/>
            <person name="Hundley H."/>
            <person name="Na H."/>
            <person name="Barry K."/>
            <person name="Grigoriev I.V."/>
            <person name="Stajich J.E."/>
            <person name="Kennedy P.G."/>
        </authorList>
    </citation>
    <scope>NUCLEOTIDE SEQUENCE</scope>
    <source>
        <strain evidence="4">DOB743</strain>
    </source>
</reference>
<dbReference type="EMBL" id="JABBWD010000002">
    <property type="protein sequence ID" value="KAG1783442.1"/>
    <property type="molecule type" value="Genomic_DNA"/>
</dbReference>
<evidence type="ECO:0000259" key="3">
    <source>
        <dbReference type="Pfam" id="PF20152"/>
    </source>
</evidence>
<gene>
    <name evidence="4" type="ORF">EV702DRAFT_260405</name>
</gene>
<dbReference type="InterPro" id="IPR045339">
    <property type="entry name" value="DUF6534"/>
</dbReference>
<sequence length="202" mass="22418">MGALTEIVWSFKLQVVFNALITNSVHALYVHRLWIVSKGRSRALPIIVCMIVTLALGVDIALVWVFYQCHLFSDLIRTMWAAYTALGMITVVDILIVSSLWYLFATSRTGFSSMDSFVNKLTSYTVNTGCITSIGSMATMIICAVMPNNFIFLGVEFLVAKWQCRQYQFLQQASRSPNPLPTGAAHEGTTSRGTPGLPEEHV</sequence>
<evidence type="ECO:0000256" key="2">
    <source>
        <dbReference type="SAM" id="Phobius"/>
    </source>
</evidence>
<proteinExistence type="predicted"/>
<keyword evidence="2" id="KW-0812">Transmembrane</keyword>
<feature type="region of interest" description="Disordered" evidence="1">
    <location>
        <begin position="175"/>
        <end position="202"/>
    </location>
</feature>
<comment type="caution">
    <text evidence="4">The sequence shown here is derived from an EMBL/GenBank/DDBJ whole genome shotgun (WGS) entry which is preliminary data.</text>
</comment>
<feature type="transmembrane region" description="Helical" evidence="2">
    <location>
        <begin position="79"/>
        <end position="104"/>
    </location>
</feature>
<evidence type="ECO:0000313" key="4">
    <source>
        <dbReference type="EMBL" id="KAG1783442.1"/>
    </source>
</evidence>
<feature type="transmembrane region" description="Helical" evidence="2">
    <location>
        <begin position="12"/>
        <end position="31"/>
    </location>
</feature>
<dbReference type="Pfam" id="PF20152">
    <property type="entry name" value="DUF6534"/>
    <property type="match status" value="1"/>
</dbReference>
<dbReference type="Proteomes" id="UP000714275">
    <property type="component" value="Unassembled WGS sequence"/>
</dbReference>
<keyword evidence="5" id="KW-1185">Reference proteome</keyword>
<accession>A0A9P7A6T9</accession>
<feature type="transmembrane region" description="Helical" evidence="2">
    <location>
        <begin position="43"/>
        <end position="67"/>
    </location>
</feature>